<keyword evidence="3" id="KW-1185">Reference proteome</keyword>
<dbReference type="KEGG" id="fmr:Fuma_04719"/>
<keyword evidence="1" id="KW-1133">Transmembrane helix</keyword>
<accession>A0A1P8WLZ6</accession>
<evidence type="ECO:0000313" key="2">
    <source>
        <dbReference type="EMBL" id="APZ95067.1"/>
    </source>
</evidence>
<reference evidence="2 3" key="1">
    <citation type="journal article" date="2016" name="Front. Microbiol.">
        <title>Fuerstia marisgermanicae gen. nov., sp. nov., an Unusual Member of the Phylum Planctomycetes from the German Wadden Sea.</title>
        <authorList>
            <person name="Kohn T."/>
            <person name="Heuer A."/>
            <person name="Jogler M."/>
            <person name="Vollmers J."/>
            <person name="Boedeker C."/>
            <person name="Bunk B."/>
            <person name="Rast P."/>
            <person name="Borchert D."/>
            <person name="Glockner I."/>
            <person name="Freese H.M."/>
            <person name="Klenk H.P."/>
            <person name="Overmann J."/>
            <person name="Kaster A.K."/>
            <person name="Rohde M."/>
            <person name="Wiegand S."/>
            <person name="Jogler C."/>
        </authorList>
    </citation>
    <scope>NUCLEOTIDE SEQUENCE [LARGE SCALE GENOMIC DNA]</scope>
    <source>
        <strain evidence="2 3">NH11</strain>
    </source>
</reference>
<dbReference type="GO" id="GO:0005886">
    <property type="term" value="C:plasma membrane"/>
    <property type="evidence" value="ECO:0007669"/>
    <property type="project" value="TreeGrafter"/>
</dbReference>
<feature type="transmembrane region" description="Helical" evidence="1">
    <location>
        <begin position="14"/>
        <end position="33"/>
    </location>
</feature>
<feature type="transmembrane region" description="Helical" evidence="1">
    <location>
        <begin position="955"/>
        <end position="980"/>
    </location>
</feature>
<dbReference type="InterPro" id="IPR001036">
    <property type="entry name" value="Acrflvin-R"/>
</dbReference>
<feature type="transmembrane region" description="Helical" evidence="1">
    <location>
        <begin position="360"/>
        <end position="378"/>
    </location>
</feature>
<feature type="transmembrane region" description="Helical" evidence="1">
    <location>
        <begin position="431"/>
        <end position="452"/>
    </location>
</feature>
<gene>
    <name evidence="2" type="primary">mdtC</name>
    <name evidence="2" type="ORF">Fuma_04719</name>
</gene>
<dbReference type="Gene3D" id="3.30.70.1430">
    <property type="entry name" value="Multidrug efflux transporter AcrB pore domain"/>
    <property type="match status" value="2"/>
</dbReference>
<feature type="transmembrane region" description="Helical" evidence="1">
    <location>
        <begin position="1032"/>
        <end position="1058"/>
    </location>
</feature>
<dbReference type="Proteomes" id="UP000187735">
    <property type="component" value="Chromosome"/>
</dbReference>
<dbReference type="GO" id="GO:0042910">
    <property type="term" value="F:xenobiotic transmembrane transporter activity"/>
    <property type="evidence" value="ECO:0007669"/>
    <property type="project" value="TreeGrafter"/>
</dbReference>
<protein>
    <submittedName>
        <fullName evidence="2">Multidrug transporter MdtC</fullName>
    </submittedName>
</protein>
<dbReference type="SUPFAM" id="SSF82714">
    <property type="entry name" value="Multidrug efflux transporter AcrB TolC docking domain, DN and DC subdomains"/>
    <property type="match status" value="2"/>
</dbReference>
<dbReference type="Gene3D" id="3.30.2090.10">
    <property type="entry name" value="Multidrug efflux transporter AcrB TolC docking domain, DN and DC subdomains"/>
    <property type="match status" value="2"/>
</dbReference>
<feature type="transmembrane region" description="Helical" evidence="1">
    <location>
        <begin position="390"/>
        <end position="411"/>
    </location>
</feature>
<feature type="transmembrane region" description="Helical" evidence="1">
    <location>
        <begin position="929"/>
        <end position="949"/>
    </location>
</feature>
<dbReference type="SUPFAM" id="SSF82693">
    <property type="entry name" value="Multidrug efflux transporter AcrB pore domain, PN1, PN2, PC1 and PC2 subdomains"/>
    <property type="match status" value="3"/>
</dbReference>
<keyword evidence="1" id="KW-0472">Membrane</keyword>
<feature type="transmembrane region" description="Helical" evidence="1">
    <location>
        <begin position="494"/>
        <end position="516"/>
    </location>
</feature>
<dbReference type="OrthoDB" id="9806532at2"/>
<dbReference type="Gene3D" id="3.30.70.1320">
    <property type="entry name" value="Multidrug efflux transporter AcrB pore domain like"/>
    <property type="match status" value="1"/>
</dbReference>
<dbReference type="PRINTS" id="PR00702">
    <property type="entry name" value="ACRIFLAVINRP"/>
</dbReference>
<dbReference type="PANTHER" id="PTHR32063">
    <property type="match status" value="1"/>
</dbReference>
<dbReference type="PANTHER" id="PTHR32063:SF33">
    <property type="entry name" value="RND SUPERFAMILY EFFLUX PUMP PERMEASE COMPONENT"/>
    <property type="match status" value="1"/>
</dbReference>
<proteinExistence type="predicted"/>
<feature type="transmembrane region" description="Helical" evidence="1">
    <location>
        <begin position="1001"/>
        <end position="1020"/>
    </location>
</feature>
<sequence length="1088" mass="118360">MKAAVAWAIRQSPAMNTIMVAVLVVGVFAGITLRREEFPQFELEIVLVSVPYPGASPEEVESGICQKIEEAVRSVDGVKKVTSVAGEGAGNVVIEVKSDVPSVQKVLNEIQSEVDRIPSFPDLAEEPEVQQVTFRNSAITVGVVADESDADDAELQLREITERVRDDLLQIPQISVADISGEREYQIDVEVPEKTLREYGLTLTDVARRVRLRNLELPGGNIKDRGETYLLRGKNKRTVGEEISEIPLITRPDGVVLTVADLGEVKDEFVDTVSISRINGKPGLAISVKAAAREDLLAMVEAVHEYIDKKELPAGYHFTTWGDSAVNVQDRLDLLKRNGAQGLLLVFIVLALFLEFRLAFWVALGIPISVLGACAVLWQFDQTLNMLSMFAFLIALGIVVDDAIVIGENIYAHRELGKPFVQAAVDGTVEVIPSVATSIATTVFAFMPMFFVSGVMGKFFAVLPMAVIAMLVISLVESMFILPCHLAHGKKEPFFLTAGLNRVTNRFLAFFIFRIYTPMVRFSVTNPAITVSTAVTIVLLSVTLVRNGTVPSVFFPKLDAPEVVANVIFPDGTPSRITEAATLKIEKAIQQVNENHSTDAGPLVRVIHRLVGSVTTGGGPGGGETSTGGHVGKVHVQLVDNTEREITSQQVVDEWRAAVGPIPGVETVTFSTQNNGPGGKAIEFKLLAPANDMDQLELAVEEAKEKLRGFKGVSDIADDSRPGKWELQLTEKPGAVALGVPLDNIARTVRASYYGEEVMRLQRGRHEVKLMVRYPEEDRDSLANFSDIRVDGGDGIQRPITELASVNIQRGFSEINRIDQRRSITVSADVDEKENNAKQIVEELQGPKPSGFSIFRDKVRVLFGGKPTPPQDAFIPALLEKYPSLRIRWEGQQEQDTESIGSLFTGFVIAMLATFVLLTVEFNSYGQPLVVMAVIPFGIVGAIWGHAFMGLPLTLFSMLGLVALTGVVVNDSIVLVDFINARVRSGLPLKEAVIEAGQRRFRPVLLTSLTTVAGLLPILTEKSFQAQLVIPMATSLCFGLMLSTLLVLVLVPTFFFIYGSLFGVRAAEETVAVAEPTDKSAAVATPVG</sequence>
<dbReference type="SUPFAM" id="SSF82866">
    <property type="entry name" value="Multidrug efflux transporter AcrB transmembrane domain"/>
    <property type="match status" value="2"/>
</dbReference>
<organism evidence="2 3">
    <name type="scientific">Fuerstiella marisgermanici</name>
    <dbReference type="NCBI Taxonomy" id="1891926"/>
    <lineage>
        <taxon>Bacteria</taxon>
        <taxon>Pseudomonadati</taxon>
        <taxon>Planctomycetota</taxon>
        <taxon>Planctomycetia</taxon>
        <taxon>Planctomycetales</taxon>
        <taxon>Planctomycetaceae</taxon>
        <taxon>Fuerstiella</taxon>
    </lineage>
</organism>
<dbReference type="InterPro" id="IPR027463">
    <property type="entry name" value="AcrB_DN_DC_subdom"/>
</dbReference>
<dbReference type="EMBL" id="CP017641">
    <property type="protein sequence ID" value="APZ95067.1"/>
    <property type="molecule type" value="Genomic_DNA"/>
</dbReference>
<keyword evidence="1" id="KW-0812">Transmembrane</keyword>
<dbReference type="Gene3D" id="3.30.70.1440">
    <property type="entry name" value="Multidrug efflux transporter AcrB pore domain"/>
    <property type="match status" value="1"/>
</dbReference>
<name>A0A1P8WLZ6_9PLAN</name>
<dbReference type="RefSeq" id="WP_077026284.1">
    <property type="nucleotide sequence ID" value="NZ_CP017641.1"/>
</dbReference>
<dbReference type="Gene3D" id="1.20.1640.10">
    <property type="entry name" value="Multidrug efflux transporter AcrB transmembrane domain"/>
    <property type="match status" value="2"/>
</dbReference>
<dbReference type="AlphaFoldDB" id="A0A1P8WLZ6"/>
<dbReference type="Pfam" id="PF00873">
    <property type="entry name" value="ACR_tran"/>
    <property type="match status" value="2"/>
</dbReference>
<evidence type="ECO:0000256" key="1">
    <source>
        <dbReference type="SAM" id="Phobius"/>
    </source>
</evidence>
<dbReference type="STRING" id="1891926.Fuma_04719"/>
<feature type="transmembrane region" description="Helical" evidence="1">
    <location>
        <begin position="459"/>
        <end position="482"/>
    </location>
</feature>
<feature type="transmembrane region" description="Helical" evidence="1">
    <location>
        <begin position="900"/>
        <end position="922"/>
    </location>
</feature>
<evidence type="ECO:0000313" key="3">
    <source>
        <dbReference type="Proteomes" id="UP000187735"/>
    </source>
</evidence>
<feature type="transmembrane region" description="Helical" evidence="1">
    <location>
        <begin position="528"/>
        <end position="545"/>
    </location>
</feature>